<comment type="subcellular location">
    <subcellularLocation>
        <location evidence="1">Virion</location>
    </subcellularLocation>
</comment>
<feature type="compositionally biased region" description="Polar residues" evidence="4">
    <location>
        <begin position="919"/>
        <end position="929"/>
    </location>
</feature>
<name>A0A0A7M936_9SECO</name>
<evidence type="ECO:0000256" key="3">
    <source>
        <dbReference type="ARBA" id="ARBA00022844"/>
    </source>
</evidence>
<keyword evidence="9" id="KW-1185">Reference proteome</keyword>
<dbReference type="SUPFAM" id="SSF88633">
    <property type="entry name" value="Positive stranded ssRNA viruses"/>
    <property type="match status" value="3"/>
</dbReference>
<dbReference type="InterPro" id="IPR029053">
    <property type="entry name" value="Viral_coat"/>
</dbReference>
<accession>A0A0A7M936</accession>
<evidence type="ECO:0000259" key="5">
    <source>
        <dbReference type="Pfam" id="PF03391"/>
    </source>
</evidence>
<dbReference type="GO" id="GO:0005198">
    <property type="term" value="F:structural molecule activity"/>
    <property type="evidence" value="ECO:0007669"/>
    <property type="project" value="InterPro"/>
</dbReference>
<dbReference type="InterPro" id="IPR005054">
    <property type="entry name" value="Nepo_coat"/>
</dbReference>
<dbReference type="InterPro" id="IPR005306">
    <property type="entry name" value="Nepo_coat_N"/>
</dbReference>
<sequence>MLPLHERMILVRQDLEKMGVPEMGILQVLSAMGDYAAFVAATDEEKEKISARQRAVKLPISLSSYSERYAKCMAGIVETAIVRASTKSGPTRFLFQRRVGRAIWALTTGVLKYALRWGITLALALEKGSTWIPICSEGPYASLGCSNTPISLAPSKVQDKIPVVQQQVALAPPMGLNLEVQPQVAGEHDTQVVCSFPGHTLEPGCQCSFCAVPEAQLKLSVQQGVAGELDTQLENLPVQQEVAGELDTQNSNLLVQQEVAGEPDTYILHGLSVGHFPCSYTCGCSLYTSPFEEYYLNFFCGPFENPRFYEVPIGPLTFGATTLAQHFLSHDCDSSFRSYSPIGGLLFSSIEERSLGSWPKAAFSFDDALLLKGSVNFNYLNSDPLPMLDREFNSLFLALDSLSESEQPSQGHWPCGGVNSFKSSFTPRFKRGEENYCLPKMPPRILKKEAINSLSGHFSFCECARCIPRCVDNTHAYLCGKATLYAHECWICPILALSKVAKQERKERAKFEALAKHLDELDFCDQLNSIDKAAMKLETAATPKQTYGGLFSGVAKHIPSKVSLVDVATFIAAPAFAFIHSERESEERAADLEDHAANVHSEHGSLTIAQSITNLRKKKRKNKKGQILEYGEGRLADRNTKILEKDVFVRVAHGGWADKAQKWLGSNSAGILTQQTFPTRAETVYMPSDIRQCIHTPLPQFTENQLRHLLDVQDMKSSGITAIDLAIQSHAGEGIPLSAFCTIMDGDNGDPNMAALSGSKFDLGRDRCQVITLPLVNVNLNNLHKQVNEDNKTRLYLATLFNNSCGIYPNAPVFQYGTSQLLEHRPDAYTNATLCKDEWHDIERRNAKKGCRILKGFNVEEHIAQDYDQELLPFSEGSLLTCRTTERSAPTHAFSAAGVVKNAESSRLQRSCSVRFLNDSSSRSRNPSQFGGLAMGSAKHDPKPNNTIPGEAPRHSTCMSAPDNPFIVACTSVVKVPKDAKEGHYLGTIDFYALLAKQRKAPYLNWCGKGLIAPEIIFRFFSGSNSFVGTTIGVVHDFFNRLDVKTTLGGKLPRQLANCMPLSLHPLCEGGISEQSVNIRQYAGHALYAKSKGFCDPKFHIFIYDDNALEMSAAWRLTVELLMKEDVEVEEVGETPFLRVSDSHLDYINLDLYKGFGTIPLTDDPALAPLGLDFAMQREYTDGKYCLGTTQAMYRQVLGAGGLLEGRLRKVGTAMVSCILRLVMWWDLELPTLEETSEFPHIDIDLQDPKQGDFSILMRSPFARVPNRETRGRLLMYPIGGPIAATGVNSPFNFVIYIKGIRPLQRVPIISLANAWYSWMQIDTFSKGHIELTIPNHVCDVKFTGAEARLRTNPLSVLFGTCGFFSGHIKMRFEWAQTGKITDGGTVIWLGKMYGTMADREVLESVTNNTYSPGLAEFVIDVADFSGYNIPGGSKQKTQFIVIWIDNGEVIHNIRVSVQLQSDFSFYGRSCLLT</sequence>
<reference evidence="8 9" key="1">
    <citation type="journal article" date="2014" name="Virology">
        <title>Development of a virus detection and discovery pipeline using next generation sequencing.</title>
        <authorList>
            <person name="Ho T."/>
            <person name="Tzanetakis I.E."/>
        </authorList>
    </citation>
    <scope>NUCLEOTIDE SEQUENCE [LARGE SCALE GENOMIC DNA]</scope>
    <source>
        <strain evidence="8">PRMV2</strain>
    </source>
</reference>
<dbReference type="InterPro" id="IPR005305">
    <property type="entry name" value="Nepo_coat_C"/>
</dbReference>
<dbReference type="RefSeq" id="YP_009351879.1">
    <property type="nucleotide sequence ID" value="NC_034215.1"/>
</dbReference>
<protein>
    <submittedName>
        <fullName evidence="8">Polyprotein</fullName>
    </submittedName>
</protein>
<evidence type="ECO:0000256" key="4">
    <source>
        <dbReference type="SAM" id="MobiDB-lite"/>
    </source>
</evidence>
<organism evidence="8 9">
    <name type="scientific">Peach rosette mosaic virus</name>
    <dbReference type="NCBI Taxonomy" id="65068"/>
    <lineage>
        <taxon>Viruses</taxon>
        <taxon>Riboviria</taxon>
        <taxon>Orthornavirae</taxon>
        <taxon>Pisuviricota</taxon>
        <taxon>Pisoniviricetes</taxon>
        <taxon>Picornavirales</taxon>
        <taxon>Secoviridae</taxon>
        <taxon>Comovirinae</taxon>
        <taxon>Nepovirus</taxon>
        <taxon>Nepovirus persicae</taxon>
    </lineage>
</organism>
<dbReference type="GO" id="GO:0019028">
    <property type="term" value="C:viral capsid"/>
    <property type="evidence" value="ECO:0007669"/>
    <property type="project" value="UniProtKB-KW"/>
</dbReference>
<dbReference type="GeneID" id="37246054"/>
<evidence type="ECO:0000313" key="9">
    <source>
        <dbReference type="Proteomes" id="UP000202639"/>
    </source>
</evidence>
<proteinExistence type="predicted"/>
<dbReference type="KEGG" id="vg:37246054"/>
<keyword evidence="2" id="KW-0167">Capsid protein</keyword>
<dbReference type="Pfam" id="PF03688">
    <property type="entry name" value="Nepo_coat_C"/>
    <property type="match status" value="1"/>
</dbReference>
<feature type="domain" description="Nepovirus coat protein C-terminal" evidence="6">
    <location>
        <begin position="1316"/>
        <end position="1470"/>
    </location>
</feature>
<dbReference type="EMBL" id="KJ572573">
    <property type="protein sequence ID" value="AIZ76647.2"/>
    <property type="molecule type" value="Genomic_RNA"/>
</dbReference>
<dbReference type="Pfam" id="PF03689">
    <property type="entry name" value="Nepo_coat_N"/>
    <property type="match status" value="1"/>
</dbReference>
<feature type="domain" description="Nepovirus coat protein" evidence="5">
    <location>
        <begin position="1172"/>
        <end position="1302"/>
    </location>
</feature>
<evidence type="ECO:0000259" key="7">
    <source>
        <dbReference type="Pfam" id="PF03689"/>
    </source>
</evidence>
<feature type="region of interest" description="Disordered" evidence="4">
    <location>
        <begin position="919"/>
        <end position="944"/>
    </location>
</feature>
<evidence type="ECO:0000256" key="1">
    <source>
        <dbReference type="ARBA" id="ARBA00004328"/>
    </source>
</evidence>
<dbReference type="Pfam" id="PF03391">
    <property type="entry name" value="Nepo_coat"/>
    <property type="match status" value="1"/>
</dbReference>
<evidence type="ECO:0000313" key="8">
    <source>
        <dbReference type="EMBL" id="AIZ76647.2"/>
    </source>
</evidence>
<dbReference type="Proteomes" id="UP000202639">
    <property type="component" value="Genome"/>
</dbReference>
<dbReference type="Gene3D" id="2.60.120.20">
    <property type="match status" value="2"/>
</dbReference>
<feature type="domain" description="Nepovirus coat protein N-terminal" evidence="7">
    <location>
        <begin position="969"/>
        <end position="1054"/>
    </location>
</feature>
<evidence type="ECO:0000259" key="6">
    <source>
        <dbReference type="Pfam" id="PF03688"/>
    </source>
</evidence>
<keyword evidence="3" id="KW-0946">Virion</keyword>
<evidence type="ECO:0000256" key="2">
    <source>
        <dbReference type="ARBA" id="ARBA00022561"/>
    </source>
</evidence>